<keyword evidence="1" id="KW-0812">Transmembrane</keyword>
<evidence type="ECO:0000313" key="2">
    <source>
        <dbReference type="EMBL" id="TXB58622.1"/>
    </source>
</evidence>
<feature type="transmembrane region" description="Helical" evidence="1">
    <location>
        <begin position="157"/>
        <end position="188"/>
    </location>
</feature>
<keyword evidence="1" id="KW-0472">Membrane</keyword>
<evidence type="ECO:0000256" key="1">
    <source>
        <dbReference type="SAM" id="Phobius"/>
    </source>
</evidence>
<dbReference type="OrthoDB" id="7172951at2"/>
<keyword evidence="1" id="KW-1133">Transmembrane helix</keyword>
<accession>A0A5C6RG02</accession>
<protein>
    <submittedName>
        <fullName evidence="2">Uncharacterized protein</fullName>
    </submittedName>
</protein>
<comment type="caution">
    <text evidence="2">The sequence shown here is derived from an EMBL/GenBank/DDBJ whole genome shotgun (WGS) entry which is preliminary data.</text>
</comment>
<dbReference type="EMBL" id="VOOR01000106">
    <property type="protein sequence ID" value="TXB58622.1"/>
    <property type="molecule type" value="Genomic_DNA"/>
</dbReference>
<feature type="transmembrane region" description="Helical" evidence="1">
    <location>
        <begin position="47"/>
        <end position="69"/>
    </location>
</feature>
<reference evidence="2 3" key="1">
    <citation type="submission" date="2019-08" db="EMBL/GenBank/DDBJ databases">
        <title>Genome of Phaeodactylibacter luteus.</title>
        <authorList>
            <person name="Bowman J.P."/>
        </authorList>
    </citation>
    <scope>NUCLEOTIDE SEQUENCE [LARGE SCALE GENOMIC DNA]</scope>
    <source>
        <strain evidence="2 3">KCTC 42180</strain>
    </source>
</reference>
<feature type="transmembrane region" description="Helical" evidence="1">
    <location>
        <begin position="12"/>
        <end position="35"/>
    </location>
</feature>
<sequence length="285" mass="33536">MIESKDIKLYKLIAVGHLSINLPVVIISLGIPRLMADQFETVLAKTLAFVFGLLIGIVLSWGIWSVLIVKWRVWAFNQVEENDFVRLKELAIRNKLIWESGSKFETTEFRTELENEKITVISEKIFEFEQIEEVKLDLKTPNSVEYRLSKKQNIMECLSMIIVTLVSIGLLFTNLYAFGLIMMLIILFDLKNIEFAIKSLSNEIYMKINADYIQIGLEKESIVKWGKIINLRIDRENRKMLIEYEKDGSEVKLEVDLWRLKSYNRTEFDKLVKVFYERYKLKMIK</sequence>
<organism evidence="2 3">
    <name type="scientific">Phaeodactylibacter luteus</name>
    <dbReference type="NCBI Taxonomy" id="1564516"/>
    <lineage>
        <taxon>Bacteria</taxon>
        <taxon>Pseudomonadati</taxon>
        <taxon>Bacteroidota</taxon>
        <taxon>Saprospiria</taxon>
        <taxon>Saprospirales</taxon>
        <taxon>Haliscomenobacteraceae</taxon>
        <taxon>Phaeodactylibacter</taxon>
    </lineage>
</organism>
<dbReference type="Proteomes" id="UP000321580">
    <property type="component" value="Unassembled WGS sequence"/>
</dbReference>
<proteinExistence type="predicted"/>
<keyword evidence="3" id="KW-1185">Reference proteome</keyword>
<evidence type="ECO:0000313" key="3">
    <source>
        <dbReference type="Proteomes" id="UP000321580"/>
    </source>
</evidence>
<dbReference type="RefSeq" id="WP_147169684.1">
    <property type="nucleotide sequence ID" value="NZ_VOOR01000106.1"/>
</dbReference>
<gene>
    <name evidence="2" type="ORF">FRY97_21510</name>
</gene>
<dbReference type="AlphaFoldDB" id="A0A5C6RG02"/>
<name>A0A5C6RG02_9BACT</name>